<reference evidence="2 3" key="1">
    <citation type="submission" date="2021-01" db="EMBL/GenBank/DDBJ databases">
        <title>Belnapia mucosa sp. nov. and Belnapia arida sp. nov., isolated from the Tabernas Desert (Almeria, Spain).</title>
        <authorList>
            <person name="Molina-Menor E."/>
            <person name="Vidal-Verdu A."/>
            <person name="Calonge A."/>
            <person name="Satari L."/>
            <person name="Pereto Magraner J."/>
            <person name="Porcar Miralles M."/>
        </authorList>
    </citation>
    <scope>NUCLEOTIDE SEQUENCE [LARGE SCALE GENOMIC DNA]</scope>
    <source>
        <strain evidence="2 3">T6</strain>
    </source>
</reference>
<evidence type="ECO:0000313" key="2">
    <source>
        <dbReference type="EMBL" id="MBL6454894.1"/>
    </source>
</evidence>
<dbReference type="Gene3D" id="1.10.530.10">
    <property type="match status" value="1"/>
</dbReference>
<comment type="caution">
    <text evidence="2">The sequence shown here is derived from an EMBL/GenBank/DDBJ whole genome shotgun (WGS) entry which is preliminary data.</text>
</comment>
<evidence type="ECO:0000313" key="3">
    <source>
        <dbReference type="Proteomes" id="UP000606490"/>
    </source>
</evidence>
<gene>
    <name evidence="2" type="ORF">JMJ55_06135</name>
</gene>
<sequence length="236" mass="24641">MRLPLLLLLLGLLPLLLPLAAAAQEDHWTACRRAITAAEHGSGLPPGLLLAIALVETGRGDPRSGRFEPWPWSWNTGGEGHAEPSKEAALAAVRAAQEGGRRSIDIGCMQVNLLHHPDAFPGLAEGFDPATNIRYAIGFLKALRAQTGNWADAIAQYHSADPERGAGYQRRVVLARLGTAWAAGGAVPLAARSLVGLCAAGRQPSLVIRRGGGAARPRLACSGAVRRATGSARAPG</sequence>
<feature type="chain" id="PRO_5045126844" evidence="1">
    <location>
        <begin position="24"/>
        <end position="236"/>
    </location>
</feature>
<dbReference type="SUPFAM" id="SSF53955">
    <property type="entry name" value="Lysozyme-like"/>
    <property type="match status" value="1"/>
</dbReference>
<keyword evidence="3" id="KW-1185">Reference proteome</keyword>
<keyword evidence="1" id="KW-0732">Signal</keyword>
<feature type="signal peptide" evidence="1">
    <location>
        <begin position="1"/>
        <end position="23"/>
    </location>
</feature>
<evidence type="ECO:0000256" key="1">
    <source>
        <dbReference type="SAM" id="SignalP"/>
    </source>
</evidence>
<accession>A0ABS1V2I7</accession>
<protein>
    <submittedName>
        <fullName evidence="2">Lytic transglycosylase domain-containing protein</fullName>
    </submittedName>
</protein>
<dbReference type="RefSeq" id="WP_202824629.1">
    <property type="nucleotide sequence ID" value="NZ_JAEUXJ010000002.1"/>
</dbReference>
<organism evidence="2 3">
    <name type="scientific">Belnapia mucosa</name>
    <dbReference type="NCBI Taxonomy" id="2804532"/>
    <lineage>
        <taxon>Bacteria</taxon>
        <taxon>Pseudomonadati</taxon>
        <taxon>Pseudomonadota</taxon>
        <taxon>Alphaproteobacteria</taxon>
        <taxon>Acetobacterales</taxon>
        <taxon>Roseomonadaceae</taxon>
        <taxon>Belnapia</taxon>
    </lineage>
</organism>
<dbReference type="Proteomes" id="UP000606490">
    <property type="component" value="Unassembled WGS sequence"/>
</dbReference>
<dbReference type="EMBL" id="JAEUXJ010000002">
    <property type="protein sequence ID" value="MBL6454894.1"/>
    <property type="molecule type" value="Genomic_DNA"/>
</dbReference>
<dbReference type="CDD" id="cd13400">
    <property type="entry name" value="LT_IagB-like"/>
    <property type="match status" value="1"/>
</dbReference>
<dbReference type="InterPro" id="IPR023346">
    <property type="entry name" value="Lysozyme-like_dom_sf"/>
</dbReference>
<name>A0ABS1V2I7_9PROT</name>
<proteinExistence type="predicted"/>